<dbReference type="InterPro" id="IPR000305">
    <property type="entry name" value="GIY-YIG_endonuc"/>
</dbReference>
<dbReference type="SMART" id="SM00278">
    <property type="entry name" value="HhH1"/>
    <property type="match status" value="2"/>
</dbReference>
<dbReference type="GO" id="GO:0009380">
    <property type="term" value="C:excinuclease repair complex"/>
    <property type="evidence" value="ECO:0007669"/>
    <property type="project" value="InterPro"/>
</dbReference>
<name>A0A9D2L9X5_9FIRM</name>
<dbReference type="SUPFAM" id="SSF82771">
    <property type="entry name" value="GIY-YIG endonuclease"/>
    <property type="match status" value="1"/>
</dbReference>
<keyword evidence="3 7" id="KW-0228">DNA excision</keyword>
<dbReference type="FunFam" id="3.40.1440.10:FF:000001">
    <property type="entry name" value="UvrABC system protein C"/>
    <property type="match status" value="1"/>
</dbReference>
<dbReference type="SMART" id="SM00465">
    <property type="entry name" value="GIYc"/>
    <property type="match status" value="1"/>
</dbReference>
<dbReference type="Gene3D" id="1.10.150.20">
    <property type="entry name" value="5' to 3' exonuclease, C-terminal subdomain"/>
    <property type="match status" value="1"/>
</dbReference>
<dbReference type="PROSITE" id="PS50165">
    <property type="entry name" value="UVRC"/>
    <property type="match status" value="1"/>
</dbReference>
<dbReference type="PANTHER" id="PTHR30562">
    <property type="entry name" value="UVRC/OXIDOREDUCTASE"/>
    <property type="match status" value="1"/>
</dbReference>
<organism evidence="11 12">
    <name type="scientific">Candidatus Enterocloster faecavium</name>
    <dbReference type="NCBI Taxonomy" id="2838560"/>
    <lineage>
        <taxon>Bacteria</taxon>
        <taxon>Bacillati</taxon>
        <taxon>Bacillota</taxon>
        <taxon>Clostridia</taxon>
        <taxon>Lachnospirales</taxon>
        <taxon>Lachnospiraceae</taxon>
        <taxon>Enterocloster</taxon>
    </lineage>
</organism>
<dbReference type="GO" id="GO:0009432">
    <property type="term" value="P:SOS response"/>
    <property type="evidence" value="ECO:0007669"/>
    <property type="project" value="UniProtKB-UniRule"/>
</dbReference>
<evidence type="ECO:0000313" key="12">
    <source>
        <dbReference type="Proteomes" id="UP000886804"/>
    </source>
</evidence>
<gene>
    <name evidence="7 11" type="primary">uvrC</name>
    <name evidence="11" type="ORF">H9716_12690</name>
</gene>
<evidence type="ECO:0000259" key="9">
    <source>
        <dbReference type="PROSITE" id="PS50164"/>
    </source>
</evidence>
<dbReference type="Pfam" id="PF08459">
    <property type="entry name" value="UvrC_RNaseH_dom"/>
    <property type="match status" value="1"/>
</dbReference>
<accession>A0A9D2L9X5</accession>
<evidence type="ECO:0000256" key="7">
    <source>
        <dbReference type="HAMAP-Rule" id="MF_00203"/>
    </source>
</evidence>
<evidence type="ECO:0000259" key="10">
    <source>
        <dbReference type="PROSITE" id="PS50165"/>
    </source>
</evidence>
<comment type="similarity">
    <text evidence="7">Belongs to the UvrC family.</text>
</comment>
<dbReference type="CDD" id="cd10434">
    <property type="entry name" value="GIY-YIG_UvrC_Cho"/>
    <property type="match status" value="1"/>
</dbReference>
<dbReference type="InterPro" id="IPR003583">
    <property type="entry name" value="Hlx-hairpin-Hlx_DNA-bd_motif"/>
</dbReference>
<comment type="subunit">
    <text evidence="7">Interacts with UvrB in an incision complex.</text>
</comment>
<dbReference type="InterPro" id="IPR038476">
    <property type="entry name" value="UvrC_RNase_H_dom_sf"/>
</dbReference>
<dbReference type="Pfam" id="PF22920">
    <property type="entry name" value="UvrC_RNaseH"/>
    <property type="match status" value="1"/>
</dbReference>
<keyword evidence="2 7" id="KW-0227">DNA damage</keyword>
<dbReference type="InterPro" id="IPR047296">
    <property type="entry name" value="GIY-YIG_UvrC_Cho"/>
</dbReference>
<dbReference type="InterPro" id="IPR036876">
    <property type="entry name" value="UVR_dom_sf"/>
</dbReference>
<keyword evidence="6 7" id="KW-0742">SOS response</keyword>
<dbReference type="GO" id="GO:0003677">
    <property type="term" value="F:DNA binding"/>
    <property type="evidence" value="ECO:0007669"/>
    <property type="project" value="UniProtKB-UniRule"/>
</dbReference>
<evidence type="ECO:0000256" key="1">
    <source>
        <dbReference type="ARBA" id="ARBA00022490"/>
    </source>
</evidence>
<keyword evidence="4 7" id="KW-0267">Excision nuclease</keyword>
<comment type="caution">
    <text evidence="11">The sequence shown here is derived from an EMBL/GenBank/DDBJ whole genome shotgun (WGS) entry which is preliminary data.</text>
</comment>
<dbReference type="Pfam" id="PF02151">
    <property type="entry name" value="UVR"/>
    <property type="match status" value="1"/>
</dbReference>
<dbReference type="InterPro" id="IPR001943">
    <property type="entry name" value="UVR_dom"/>
</dbReference>
<feature type="domain" description="UVR" evidence="8">
    <location>
        <begin position="205"/>
        <end position="240"/>
    </location>
</feature>
<feature type="domain" description="GIY-YIG" evidence="9">
    <location>
        <begin position="13"/>
        <end position="92"/>
    </location>
</feature>
<dbReference type="Gene3D" id="3.30.420.340">
    <property type="entry name" value="UvrC, RNAse H endonuclease domain"/>
    <property type="match status" value="1"/>
</dbReference>
<dbReference type="Proteomes" id="UP000886804">
    <property type="component" value="Unassembled WGS sequence"/>
</dbReference>
<evidence type="ECO:0000256" key="6">
    <source>
        <dbReference type="ARBA" id="ARBA00023236"/>
    </source>
</evidence>
<dbReference type="InterPro" id="IPR004791">
    <property type="entry name" value="UvrC"/>
</dbReference>
<dbReference type="Gene3D" id="3.40.1440.10">
    <property type="entry name" value="GIY-YIG endonuclease"/>
    <property type="match status" value="1"/>
</dbReference>
<dbReference type="GO" id="GO:0005737">
    <property type="term" value="C:cytoplasm"/>
    <property type="evidence" value="ECO:0007669"/>
    <property type="project" value="UniProtKB-SubCell"/>
</dbReference>
<dbReference type="NCBIfam" id="NF001824">
    <property type="entry name" value="PRK00558.1-5"/>
    <property type="match status" value="1"/>
</dbReference>
<comment type="subcellular location">
    <subcellularLocation>
        <location evidence="7">Cytoplasm</location>
    </subcellularLocation>
</comment>
<keyword evidence="5 7" id="KW-0234">DNA repair</keyword>
<dbReference type="SUPFAM" id="SSF46600">
    <property type="entry name" value="C-terminal UvrC-binding domain of UvrB"/>
    <property type="match status" value="1"/>
</dbReference>
<dbReference type="InterPro" id="IPR010994">
    <property type="entry name" value="RuvA_2-like"/>
</dbReference>
<evidence type="ECO:0000256" key="4">
    <source>
        <dbReference type="ARBA" id="ARBA00022881"/>
    </source>
</evidence>
<dbReference type="PANTHER" id="PTHR30562:SF1">
    <property type="entry name" value="UVRABC SYSTEM PROTEIN C"/>
    <property type="match status" value="1"/>
</dbReference>
<evidence type="ECO:0000256" key="2">
    <source>
        <dbReference type="ARBA" id="ARBA00022763"/>
    </source>
</evidence>
<feature type="domain" description="UvrC family homology region profile" evidence="10">
    <location>
        <begin position="256"/>
        <end position="496"/>
    </location>
</feature>
<evidence type="ECO:0000313" key="11">
    <source>
        <dbReference type="EMBL" id="HJB08699.1"/>
    </source>
</evidence>
<dbReference type="InterPro" id="IPR035901">
    <property type="entry name" value="GIY-YIG_endonuc_sf"/>
</dbReference>
<dbReference type="PROSITE" id="PS50151">
    <property type="entry name" value="UVR"/>
    <property type="match status" value="1"/>
</dbReference>
<dbReference type="InterPro" id="IPR050066">
    <property type="entry name" value="UvrABC_protein_C"/>
</dbReference>
<dbReference type="GO" id="GO:0009381">
    <property type="term" value="F:excinuclease ABC activity"/>
    <property type="evidence" value="ECO:0007669"/>
    <property type="project" value="UniProtKB-UniRule"/>
</dbReference>
<comment type="function">
    <text evidence="7">The UvrABC repair system catalyzes the recognition and processing of DNA lesions. UvrC both incises the 5' and 3' sides of the lesion. The N-terminal half is responsible for the 3' incision and the C-terminal half is responsible for the 5' incision.</text>
</comment>
<dbReference type="Pfam" id="PF14520">
    <property type="entry name" value="HHH_5"/>
    <property type="match status" value="1"/>
</dbReference>
<keyword evidence="1 7" id="KW-0963">Cytoplasm</keyword>
<protein>
    <recommendedName>
        <fullName evidence="7">UvrABC system protein C</fullName>
        <shortName evidence="7">Protein UvrC</shortName>
    </recommendedName>
    <alternativeName>
        <fullName evidence="7">Excinuclease ABC subunit C</fullName>
    </alternativeName>
</protein>
<sequence>MFNLEEELKKLPSSPGVYLMHNDRDEIIYIGKAVSLKNRVRQYFQSSRNKTAKIEQMVSHIAWFEYILTDSELEALVLECNLIKEHRPRYNTMLKDDKSYPYIKATVGEDFPRLLFSRDMKKDGKSRYFGPYTSAGAVKDTLELIHKLYKIRTCSRVLPRDIGKERPCLNYHIKQCSAPCQGYISKEDYRASFDQALDFLSGKYGPLIHSLEEKMQEASLAMEYERAIEYRELLNSVKQVAQKQKITSSSEEDRDIIAMARDEQDAVVQVFFIREGKLIGRDHFHLRAAVEEEEGDILDSFVKQFYAGTPFIPRELWLQYPVADEKVISQWLTARKGQRVKLVVPQKGQKERLVELAARNAALVLGQDKERLKRDEQRTIGAVRQITGLMGIQGVRRIEAYDISNTSGVESVGSMVVYEDGRPKRSDYRKFKIRTVQGPNDYASMREVLTRRFSHGLREMEELKDQEAELGSFTRFPDLIMMDGGRGQVNIALEVLGELGLSIPVCGMVKDDSHRTRGLYYENRELPIDRHSEGFRLITRIQDEAHRFAIEYHRSLRGKGQVHSILDEIPGIGPARRKALMRAFGEIEAVRDADEEALAAVPGMNRKAARSVYEFFHAKKNDISGEM</sequence>
<dbReference type="Pfam" id="PF01541">
    <property type="entry name" value="GIY-YIG"/>
    <property type="match status" value="1"/>
</dbReference>
<reference evidence="11" key="1">
    <citation type="journal article" date="2021" name="PeerJ">
        <title>Extensive microbial diversity within the chicken gut microbiome revealed by metagenomics and culture.</title>
        <authorList>
            <person name="Gilroy R."/>
            <person name="Ravi A."/>
            <person name="Getino M."/>
            <person name="Pursley I."/>
            <person name="Horton D.L."/>
            <person name="Alikhan N.F."/>
            <person name="Baker D."/>
            <person name="Gharbi K."/>
            <person name="Hall N."/>
            <person name="Watson M."/>
            <person name="Adriaenssens E.M."/>
            <person name="Foster-Nyarko E."/>
            <person name="Jarju S."/>
            <person name="Secka A."/>
            <person name="Antonio M."/>
            <person name="Oren A."/>
            <person name="Chaudhuri R.R."/>
            <person name="La Ragione R."/>
            <person name="Hildebrand F."/>
            <person name="Pallen M.J."/>
        </authorList>
    </citation>
    <scope>NUCLEOTIDE SEQUENCE</scope>
    <source>
        <strain evidence="11">CHK188-4685</strain>
    </source>
</reference>
<dbReference type="NCBIfam" id="TIGR00194">
    <property type="entry name" value="uvrC"/>
    <property type="match status" value="1"/>
</dbReference>
<dbReference type="HAMAP" id="MF_00203">
    <property type="entry name" value="UvrC"/>
    <property type="match status" value="1"/>
</dbReference>
<proteinExistence type="inferred from homology"/>
<dbReference type="PROSITE" id="PS50164">
    <property type="entry name" value="GIY_YIG"/>
    <property type="match status" value="1"/>
</dbReference>
<evidence type="ECO:0000256" key="5">
    <source>
        <dbReference type="ARBA" id="ARBA00023204"/>
    </source>
</evidence>
<dbReference type="AlphaFoldDB" id="A0A9D2L9X5"/>
<dbReference type="SUPFAM" id="SSF47781">
    <property type="entry name" value="RuvA domain 2-like"/>
    <property type="match status" value="1"/>
</dbReference>
<evidence type="ECO:0000256" key="3">
    <source>
        <dbReference type="ARBA" id="ARBA00022769"/>
    </source>
</evidence>
<reference evidence="11" key="2">
    <citation type="submission" date="2021-04" db="EMBL/GenBank/DDBJ databases">
        <authorList>
            <person name="Gilroy R."/>
        </authorList>
    </citation>
    <scope>NUCLEOTIDE SEQUENCE</scope>
    <source>
        <strain evidence="11">CHK188-4685</strain>
    </source>
</reference>
<dbReference type="InterPro" id="IPR001162">
    <property type="entry name" value="UvrC_RNase_H_dom"/>
</dbReference>
<evidence type="ECO:0000259" key="8">
    <source>
        <dbReference type="PROSITE" id="PS50151"/>
    </source>
</evidence>
<dbReference type="EMBL" id="DWYS01000149">
    <property type="protein sequence ID" value="HJB08699.1"/>
    <property type="molecule type" value="Genomic_DNA"/>
</dbReference>
<dbReference type="GO" id="GO:0006289">
    <property type="term" value="P:nucleotide-excision repair"/>
    <property type="evidence" value="ECO:0007669"/>
    <property type="project" value="UniProtKB-UniRule"/>
</dbReference>